<evidence type="ECO:0000313" key="2">
    <source>
        <dbReference type="Proteomes" id="UP000027471"/>
    </source>
</evidence>
<dbReference type="Proteomes" id="UP000027471">
    <property type="component" value="Unassembled WGS sequence"/>
</dbReference>
<protein>
    <submittedName>
        <fullName evidence="1">Uncharacterized protein</fullName>
    </submittedName>
</protein>
<accession>A0A074JWZ4</accession>
<dbReference type="STRING" id="1353528.DT23_06720"/>
<dbReference type="RefSeq" id="WP_156023979.1">
    <property type="nucleotide sequence ID" value="NZ_AUNB01000062.1"/>
</dbReference>
<comment type="caution">
    <text evidence="1">The sequence shown here is derived from an EMBL/GenBank/DDBJ whole genome shotgun (WGS) entry which is preliminary data.</text>
</comment>
<dbReference type="OrthoDB" id="7872779at2"/>
<dbReference type="eggNOG" id="ENOG50302RG">
    <property type="taxonomic scope" value="Bacteria"/>
</dbReference>
<name>A0A074JWZ4_9RHOB</name>
<gene>
    <name evidence="1" type="ORF">DT23_06720</name>
</gene>
<organism evidence="1 2">
    <name type="scientific">Thioclava indica</name>
    <dbReference type="NCBI Taxonomy" id="1353528"/>
    <lineage>
        <taxon>Bacteria</taxon>
        <taxon>Pseudomonadati</taxon>
        <taxon>Pseudomonadota</taxon>
        <taxon>Alphaproteobacteria</taxon>
        <taxon>Rhodobacterales</taxon>
        <taxon>Paracoccaceae</taxon>
        <taxon>Thioclava</taxon>
    </lineage>
</organism>
<reference evidence="1 2" key="1">
    <citation type="journal article" date="2015" name="Antonie Van Leeuwenhoek">
        <title>Thioclava indica sp. nov., isolated from surface seawater of the Indian Ocean.</title>
        <authorList>
            <person name="Liu Y."/>
            <person name="Lai Q."/>
            <person name="Du J."/>
            <person name="Xu H."/>
            <person name="Jiang L."/>
            <person name="Shao Z."/>
        </authorList>
    </citation>
    <scope>NUCLEOTIDE SEQUENCE [LARGE SCALE GENOMIC DNA]</scope>
    <source>
        <strain evidence="1 2">DT23-4</strain>
    </source>
</reference>
<dbReference type="EMBL" id="AUNB01000062">
    <property type="protein sequence ID" value="KEO53857.1"/>
    <property type="molecule type" value="Genomic_DNA"/>
</dbReference>
<sequence>MTSIVNFPKGKQVTTEADEHLAYYTPETRSQSTKPAPAARVATGLEALDLMYEYYNAA</sequence>
<dbReference type="AlphaFoldDB" id="A0A074JWZ4"/>
<keyword evidence="2" id="KW-1185">Reference proteome</keyword>
<proteinExistence type="predicted"/>
<evidence type="ECO:0000313" key="1">
    <source>
        <dbReference type="EMBL" id="KEO53857.1"/>
    </source>
</evidence>